<reference evidence="1 2" key="1">
    <citation type="submission" date="2014-04" db="EMBL/GenBank/DDBJ databases">
        <authorList>
            <consortium name="DOE Joint Genome Institute"/>
            <person name="Kuo A."/>
            <person name="Gay G."/>
            <person name="Dore J."/>
            <person name="Kohler A."/>
            <person name="Nagy L.G."/>
            <person name="Floudas D."/>
            <person name="Copeland A."/>
            <person name="Barry K.W."/>
            <person name="Cichocki N."/>
            <person name="Veneault-Fourrey C."/>
            <person name="LaButti K."/>
            <person name="Lindquist E.A."/>
            <person name="Lipzen A."/>
            <person name="Lundell T."/>
            <person name="Morin E."/>
            <person name="Murat C."/>
            <person name="Sun H."/>
            <person name="Tunlid A."/>
            <person name="Henrissat B."/>
            <person name="Grigoriev I.V."/>
            <person name="Hibbett D.S."/>
            <person name="Martin F."/>
            <person name="Nordberg H.P."/>
            <person name="Cantor M.N."/>
            <person name="Hua S.X."/>
        </authorList>
    </citation>
    <scope>NUCLEOTIDE SEQUENCE [LARGE SCALE GENOMIC DNA]</scope>
    <source>
        <strain evidence="2">h7</strain>
    </source>
</reference>
<dbReference type="Proteomes" id="UP000053424">
    <property type="component" value="Unassembled WGS sequence"/>
</dbReference>
<evidence type="ECO:0000313" key="1">
    <source>
        <dbReference type="EMBL" id="KIM49728.1"/>
    </source>
</evidence>
<name>A0A0C2YIY8_HEBCY</name>
<accession>A0A0C2YIY8</accession>
<proteinExistence type="predicted"/>
<organism evidence="1 2">
    <name type="scientific">Hebeloma cylindrosporum</name>
    <dbReference type="NCBI Taxonomy" id="76867"/>
    <lineage>
        <taxon>Eukaryota</taxon>
        <taxon>Fungi</taxon>
        <taxon>Dikarya</taxon>
        <taxon>Basidiomycota</taxon>
        <taxon>Agaricomycotina</taxon>
        <taxon>Agaricomycetes</taxon>
        <taxon>Agaricomycetidae</taxon>
        <taxon>Agaricales</taxon>
        <taxon>Agaricineae</taxon>
        <taxon>Hymenogastraceae</taxon>
        <taxon>Hebeloma</taxon>
    </lineage>
</organism>
<dbReference type="HOGENOM" id="CLU_2250471_0_0_1"/>
<dbReference type="EMBL" id="KN831768">
    <property type="protein sequence ID" value="KIM49728.1"/>
    <property type="molecule type" value="Genomic_DNA"/>
</dbReference>
<evidence type="ECO:0000313" key="2">
    <source>
        <dbReference type="Proteomes" id="UP000053424"/>
    </source>
</evidence>
<keyword evidence="2" id="KW-1185">Reference proteome</keyword>
<reference evidence="2" key="2">
    <citation type="submission" date="2015-01" db="EMBL/GenBank/DDBJ databases">
        <title>Evolutionary Origins and Diversification of the Mycorrhizal Mutualists.</title>
        <authorList>
            <consortium name="DOE Joint Genome Institute"/>
            <consortium name="Mycorrhizal Genomics Consortium"/>
            <person name="Kohler A."/>
            <person name="Kuo A."/>
            <person name="Nagy L.G."/>
            <person name="Floudas D."/>
            <person name="Copeland A."/>
            <person name="Barry K.W."/>
            <person name="Cichocki N."/>
            <person name="Veneault-Fourrey C."/>
            <person name="LaButti K."/>
            <person name="Lindquist E.A."/>
            <person name="Lipzen A."/>
            <person name="Lundell T."/>
            <person name="Morin E."/>
            <person name="Murat C."/>
            <person name="Riley R."/>
            <person name="Ohm R."/>
            <person name="Sun H."/>
            <person name="Tunlid A."/>
            <person name="Henrissat B."/>
            <person name="Grigoriev I.V."/>
            <person name="Hibbett D.S."/>
            <person name="Martin F."/>
        </authorList>
    </citation>
    <scope>NUCLEOTIDE SEQUENCE [LARGE SCALE GENOMIC DNA]</scope>
    <source>
        <strain evidence="2">h7</strain>
    </source>
</reference>
<sequence length="104" mass="11600">MGWLWGGKCKQPKVNEGEMEGKVQDGEECGLDCEDVSCRDRHMCQVSVNLRRAPVNYSLQPDGISFPVALGLSVPGNIASLCRRSLLNLSHSFILTWLFIQILH</sequence>
<gene>
    <name evidence="1" type="ORF">M413DRAFT_115282</name>
</gene>
<dbReference type="AlphaFoldDB" id="A0A0C2YIY8"/>
<protein>
    <submittedName>
        <fullName evidence="1">Uncharacterized protein</fullName>
    </submittedName>
</protein>